<dbReference type="PANTHER" id="PTHR46832">
    <property type="entry name" value="5'-METHYLTHIOADENOSINE/S-ADENOSYLHOMOCYSTEINE NUCLEOSIDASE"/>
    <property type="match status" value="1"/>
</dbReference>
<protein>
    <recommendedName>
        <fullName evidence="1">Nucleoside phosphorylase domain-containing protein</fullName>
    </recommendedName>
</protein>
<dbReference type="InterPro" id="IPR000845">
    <property type="entry name" value="Nucleoside_phosphorylase_d"/>
</dbReference>
<dbReference type="RefSeq" id="WP_246135265.1">
    <property type="nucleotide sequence ID" value="NZ_BJYR01000023.1"/>
</dbReference>
<dbReference type="Gene3D" id="3.40.50.1580">
    <property type="entry name" value="Nucleoside phosphorylase domain"/>
    <property type="match status" value="1"/>
</dbReference>
<dbReference type="EMBL" id="BJYR01000023">
    <property type="protein sequence ID" value="GEO01588.1"/>
    <property type="molecule type" value="Genomic_DNA"/>
</dbReference>
<dbReference type="InterPro" id="IPR035994">
    <property type="entry name" value="Nucleoside_phosphorylase_sf"/>
</dbReference>
<sequence length="222" mass="22546">MRPRTIAVCGLHSEAKAIRRGCPGIAVLAGGGDGARLERELEALLQAGPALVLSTGLGGGLDPELAVGALVLDGDAALVKALGSALPAAIRARIIGQDAIATGISGKAALRQATGAAVVDMESHIAARVARHHGVPFAAIRVISDAADEELPPAALVGMRPDGGIALGAVLASLARRPAQLPALIRTGRHAGLAHRVLRDVYDALGRSGIFLRDFGEFALEV</sequence>
<dbReference type="GO" id="GO:0005829">
    <property type="term" value="C:cytosol"/>
    <property type="evidence" value="ECO:0007669"/>
    <property type="project" value="TreeGrafter"/>
</dbReference>
<dbReference type="GO" id="GO:0008782">
    <property type="term" value="F:adenosylhomocysteine nucleosidase activity"/>
    <property type="evidence" value="ECO:0007669"/>
    <property type="project" value="TreeGrafter"/>
</dbReference>
<dbReference type="GO" id="GO:0008930">
    <property type="term" value="F:methylthioadenosine nucleosidase activity"/>
    <property type="evidence" value="ECO:0007669"/>
    <property type="project" value="TreeGrafter"/>
</dbReference>
<dbReference type="SUPFAM" id="SSF53167">
    <property type="entry name" value="Purine and uridine phosphorylases"/>
    <property type="match status" value="1"/>
</dbReference>
<evidence type="ECO:0000313" key="2">
    <source>
        <dbReference type="EMBL" id="GEO01588.1"/>
    </source>
</evidence>
<evidence type="ECO:0000259" key="1">
    <source>
        <dbReference type="Pfam" id="PF01048"/>
    </source>
</evidence>
<feature type="domain" description="Nucleoside phosphorylase" evidence="1">
    <location>
        <begin position="108"/>
        <end position="152"/>
    </location>
</feature>
<dbReference type="AlphaFoldDB" id="A0A512APF6"/>
<name>A0A512APF6_9SPHN</name>
<gene>
    <name evidence="2" type="ORF">NSE01_34200</name>
</gene>
<dbReference type="GO" id="GO:0019284">
    <property type="term" value="P:L-methionine salvage from S-adenosylmethionine"/>
    <property type="evidence" value="ECO:0007669"/>
    <property type="project" value="TreeGrafter"/>
</dbReference>
<dbReference type="Proteomes" id="UP000321464">
    <property type="component" value="Unassembled WGS sequence"/>
</dbReference>
<keyword evidence="3" id="KW-1185">Reference proteome</keyword>
<evidence type="ECO:0000313" key="3">
    <source>
        <dbReference type="Proteomes" id="UP000321464"/>
    </source>
</evidence>
<accession>A0A512APF6</accession>
<comment type="caution">
    <text evidence="2">The sequence shown here is derived from an EMBL/GenBank/DDBJ whole genome shotgun (WGS) entry which is preliminary data.</text>
</comment>
<reference evidence="2 3" key="1">
    <citation type="submission" date="2019-07" db="EMBL/GenBank/DDBJ databases">
        <title>Whole genome shotgun sequence of Novosphingobium sediminis NBRC 106119.</title>
        <authorList>
            <person name="Hosoyama A."/>
            <person name="Uohara A."/>
            <person name="Ohji S."/>
            <person name="Ichikawa N."/>
        </authorList>
    </citation>
    <scope>NUCLEOTIDE SEQUENCE [LARGE SCALE GENOMIC DNA]</scope>
    <source>
        <strain evidence="2 3">NBRC 106119</strain>
    </source>
</reference>
<dbReference type="GO" id="GO:0009116">
    <property type="term" value="P:nucleoside metabolic process"/>
    <property type="evidence" value="ECO:0007669"/>
    <property type="project" value="InterPro"/>
</dbReference>
<proteinExistence type="predicted"/>
<dbReference type="Pfam" id="PF01048">
    <property type="entry name" value="PNP_UDP_1"/>
    <property type="match status" value="1"/>
</dbReference>
<organism evidence="2 3">
    <name type="scientific">Novosphingobium sediminis</name>
    <dbReference type="NCBI Taxonomy" id="707214"/>
    <lineage>
        <taxon>Bacteria</taxon>
        <taxon>Pseudomonadati</taxon>
        <taxon>Pseudomonadota</taxon>
        <taxon>Alphaproteobacteria</taxon>
        <taxon>Sphingomonadales</taxon>
        <taxon>Sphingomonadaceae</taxon>
        <taxon>Novosphingobium</taxon>
    </lineage>
</organism>
<dbReference type="PANTHER" id="PTHR46832:SF1">
    <property type="entry name" value="5'-METHYLTHIOADENOSINE_S-ADENOSYLHOMOCYSTEINE NUCLEOSIDASE"/>
    <property type="match status" value="1"/>
</dbReference>